<feature type="transmembrane region" description="Helical" evidence="1">
    <location>
        <begin position="108"/>
        <end position="130"/>
    </location>
</feature>
<evidence type="ECO:0000313" key="3">
    <source>
        <dbReference type="Proteomes" id="UP001331761"/>
    </source>
</evidence>
<reference evidence="2 3" key="1">
    <citation type="submission" date="2019-10" db="EMBL/GenBank/DDBJ databases">
        <title>Assembly and Annotation for the nematode Trichostrongylus colubriformis.</title>
        <authorList>
            <person name="Martin J."/>
        </authorList>
    </citation>
    <scope>NUCLEOTIDE SEQUENCE [LARGE SCALE GENOMIC DNA]</scope>
    <source>
        <strain evidence="2">G859</strain>
        <tissue evidence="2">Whole worm</tissue>
    </source>
</reference>
<gene>
    <name evidence="2" type="ORF">GCK32_016644</name>
</gene>
<accession>A0AAN8FIP8</accession>
<feature type="transmembrane region" description="Helical" evidence="1">
    <location>
        <begin position="62"/>
        <end position="88"/>
    </location>
</feature>
<dbReference type="EMBL" id="WIXE01019049">
    <property type="protein sequence ID" value="KAK5970390.1"/>
    <property type="molecule type" value="Genomic_DNA"/>
</dbReference>
<evidence type="ECO:0000313" key="2">
    <source>
        <dbReference type="EMBL" id="KAK5970390.1"/>
    </source>
</evidence>
<name>A0AAN8FIP8_TRICO</name>
<keyword evidence="1" id="KW-0812">Transmembrane</keyword>
<comment type="caution">
    <text evidence="2">The sequence shown here is derived from an EMBL/GenBank/DDBJ whole genome shotgun (WGS) entry which is preliminary data.</text>
</comment>
<keyword evidence="1" id="KW-0472">Membrane</keyword>
<dbReference type="Proteomes" id="UP001331761">
    <property type="component" value="Unassembled WGS sequence"/>
</dbReference>
<evidence type="ECO:0000256" key="1">
    <source>
        <dbReference type="SAM" id="Phobius"/>
    </source>
</evidence>
<dbReference type="SUPFAM" id="SSF161070">
    <property type="entry name" value="SNF-like"/>
    <property type="match status" value="1"/>
</dbReference>
<dbReference type="InterPro" id="IPR037272">
    <property type="entry name" value="SNS_sf"/>
</dbReference>
<dbReference type="AlphaFoldDB" id="A0AAN8FIP8"/>
<protein>
    <submittedName>
        <fullName evidence="2">Uncharacterized protein</fullName>
    </submittedName>
</protein>
<organism evidence="2 3">
    <name type="scientific">Trichostrongylus colubriformis</name>
    <name type="common">Black scour worm</name>
    <dbReference type="NCBI Taxonomy" id="6319"/>
    <lineage>
        <taxon>Eukaryota</taxon>
        <taxon>Metazoa</taxon>
        <taxon>Ecdysozoa</taxon>
        <taxon>Nematoda</taxon>
        <taxon>Chromadorea</taxon>
        <taxon>Rhabditida</taxon>
        <taxon>Rhabditina</taxon>
        <taxon>Rhabditomorpha</taxon>
        <taxon>Strongyloidea</taxon>
        <taxon>Trichostrongylidae</taxon>
        <taxon>Trichostrongylus</taxon>
    </lineage>
</organism>
<proteinExistence type="predicted"/>
<keyword evidence="1" id="KW-1133">Transmembrane helix</keyword>
<keyword evidence="3" id="KW-1185">Reference proteome</keyword>
<sequence length="146" mass="16299">MSIVGPGVVLKMLWITTTPEALNDLDTYAEVMEMINQVNGIAVWGVLSAATVREKREGSYGLAVAVVLNNIAVAILSLLLVVSINGYIYSTNITYYYSFHETGMEFYFGALTDVLVSEGYSIYWVVLYNIPSLLTRVARFFRESFN</sequence>